<dbReference type="EMBL" id="UINC01103155">
    <property type="protein sequence ID" value="SVC65323.1"/>
    <property type="molecule type" value="Genomic_DNA"/>
</dbReference>
<organism evidence="3">
    <name type="scientific">marine metagenome</name>
    <dbReference type="NCBI Taxonomy" id="408172"/>
    <lineage>
        <taxon>unclassified sequences</taxon>
        <taxon>metagenomes</taxon>
        <taxon>ecological metagenomes</taxon>
    </lineage>
</organism>
<proteinExistence type="predicted"/>
<dbReference type="SUPFAM" id="SSF51556">
    <property type="entry name" value="Metallo-dependent hydrolases"/>
    <property type="match status" value="1"/>
</dbReference>
<name>A0A382NVZ4_9ZZZZ</name>
<dbReference type="Gene3D" id="3.20.20.140">
    <property type="entry name" value="Metal-dependent hydrolases"/>
    <property type="match status" value="1"/>
</dbReference>
<reference evidence="3" key="1">
    <citation type="submission" date="2018-05" db="EMBL/GenBank/DDBJ databases">
        <authorList>
            <person name="Lanie J.A."/>
            <person name="Ng W.-L."/>
            <person name="Kazmierczak K.M."/>
            <person name="Andrzejewski T.M."/>
            <person name="Davidsen T.M."/>
            <person name="Wayne K.J."/>
            <person name="Tettelin H."/>
            <person name="Glass J.I."/>
            <person name="Rusch D."/>
            <person name="Podicherti R."/>
            <person name="Tsui H.-C.T."/>
            <person name="Winkler M.E."/>
        </authorList>
    </citation>
    <scope>NUCLEOTIDE SEQUENCE</scope>
</reference>
<keyword evidence="1" id="KW-0378">Hydrolase</keyword>
<evidence type="ECO:0000259" key="2">
    <source>
        <dbReference type="Pfam" id="PF01979"/>
    </source>
</evidence>
<evidence type="ECO:0000313" key="3">
    <source>
        <dbReference type="EMBL" id="SVC65323.1"/>
    </source>
</evidence>
<protein>
    <recommendedName>
        <fullName evidence="2">Amidohydrolase-related domain-containing protein</fullName>
    </recommendedName>
</protein>
<dbReference type="PANTHER" id="PTHR43794:SF11">
    <property type="entry name" value="AMIDOHYDROLASE-RELATED DOMAIN-CONTAINING PROTEIN"/>
    <property type="match status" value="1"/>
</dbReference>
<dbReference type="InterPro" id="IPR032466">
    <property type="entry name" value="Metal_Hydrolase"/>
</dbReference>
<evidence type="ECO:0000256" key="1">
    <source>
        <dbReference type="ARBA" id="ARBA00022801"/>
    </source>
</evidence>
<accession>A0A382NVZ4</accession>
<dbReference type="AlphaFoldDB" id="A0A382NVZ4"/>
<dbReference type="InterPro" id="IPR006680">
    <property type="entry name" value="Amidohydro-rel"/>
</dbReference>
<dbReference type="SUPFAM" id="SSF51338">
    <property type="entry name" value="Composite domain of metallo-dependent hydrolases"/>
    <property type="match status" value="1"/>
</dbReference>
<dbReference type="Pfam" id="PF01979">
    <property type="entry name" value="Amidohydro_1"/>
    <property type="match status" value="1"/>
</dbReference>
<dbReference type="PANTHER" id="PTHR43794">
    <property type="entry name" value="AMINOHYDROLASE SSNA-RELATED"/>
    <property type="match status" value="1"/>
</dbReference>
<dbReference type="GO" id="GO:0016810">
    <property type="term" value="F:hydrolase activity, acting on carbon-nitrogen (but not peptide) bonds"/>
    <property type="evidence" value="ECO:0007669"/>
    <property type="project" value="InterPro"/>
</dbReference>
<feature type="non-terminal residue" evidence="3">
    <location>
        <position position="202"/>
    </location>
</feature>
<dbReference type="InterPro" id="IPR050287">
    <property type="entry name" value="MTA/SAH_deaminase"/>
</dbReference>
<sequence>MGPLGALRDAAVHLKDGEIAAVDSYERLSAALPQVQVVGDGTGIVLPGLVNTHTHLSEAFLAGLGSDLPLFTWGQEIIIPAGRHLTREMAREGSVLKVAELIRSGVTCINDMFVHGNPDSYASLGVVEGLALTGMRGVVSFGAEDAVGGLCDTEGLGVSRILDEQEALFETASSNALVGFRYGIGTLLGQSDELLTAGAALC</sequence>
<feature type="domain" description="Amidohydrolase-related" evidence="2">
    <location>
        <begin position="44"/>
        <end position="141"/>
    </location>
</feature>
<dbReference type="Gene3D" id="2.30.40.10">
    <property type="entry name" value="Urease, subunit C, domain 1"/>
    <property type="match status" value="1"/>
</dbReference>
<gene>
    <name evidence="3" type="ORF">METZ01_LOCUS318177</name>
</gene>
<dbReference type="InterPro" id="IPR011059">
    <property type="entry name" value="Metal-dep_hydrolase_composite"/>
</dbReference>